<dbReference type="AlphaFoldDB" id="A0A2V3YL23"/>
<dbReference type="EMBL" id="QJKD01000004">
    <property type="protein sequence ID" value="PXX54324.1"/>
    <property type="molecule type" value="Genomic_DNA"/>
</dbReference>
<dbReference type="Proteomes" id="UP000248057">
    <property type="component" value="Unassembled WGS sequence"/>
</dbReference>
<reference evidence="1 2" key="1">
    <citation type="submission" date="2018-05" db="EMBL/GenBank/DDBJ databases">
        <title>Genomic Encyclopedia of Type Strains, Phase IV (KMG-IV): sequencing the most valuable type-strain genomes for metagenomic binning, comparative biology and taxonomic classification.</title>
        <authorList>
            <person name="Goeker M."/>
        </authorList>
    </citation>
    <scope>NUCLEOTIDE SEQUENCE [LARGE SCALE GENOMIC DNA]</scope>
    <source>
        <strain evidence="1 2">DSM 24995</strain>
    </source>
</reference>
<evidence type="ECO:0000313" key="1">
    <source>
        <dbReference type="EMBL" id="PXX54324.1"/>
    </source>
</evidence>
<evidence type="ECO:0000313" key="2">
    <source>
        <dbReference type="Proteomes" id="UP000248057"/>
    </source>
</evidence>
<dbReference type="GeneID" id="86061173"/>
<gene>
    <name evidence="1" type="ORF">DFR60_104149</name>
</gene>
<dbReference type="InterPro" id="IPR024997">
    <property type="entry name" value="DUF3892"/>
</dbReference>
<dbReference type="RefSeq" id="WP_243005022.1">
    <property type="nucleotide sequence ID" value="NZ_QJKD01000004.1"/>
</dbReference>
<sequence length="92" mass="10537">MMYAKKIRMQNGCRNSNNTQEIAEIYVDGCNNPGFFPKAVLHDFLKTNPNSIKVNISPFPYVVPATSYRGEKYVRSEANDTIHDNLLKLPRM</sequence>
<proteinExistence type="predicted"/>
<name>A0A2V3YL23_9FIRM</name>
<protein>
    <submittedName>
        <fullName evidence="1">Uncharacterized protein DUF3892</fullName>
    </submittedName>
</protein>
<dbReference type="Pfam" id="PF13031">
    <property type="entry name" value="DUF3892"/>
    <property type="match status" value="1"/>
</dbReference>
<organism evidence="1 2">
    <name type="scientific">Hungatella effluvii</name>
    <dbReference type="NCBI Taxonomy" id="1096246"/>
    <lineage>
        <taxon>Bacteria</taxon>
        <taxon>Bacillati</taxon>
        <taxon>Bacillota</taxon>
        <taxon>Clostridia</taxon>
        <taxon>Lachnospirales</taxon>
        <taxon>Lachnospiraceae</taxon>
        <taxon>Hungatella</taxon>
    </lineage>
</organism>
<comment type="caution">
    <text evidence="1">The sequence shown here is derived from an EMBL/GenBank/DDBJ whole genome shotgun (WGS) entry which is preliminary data.</text>
</comment>
<keyword evidence="2" id="KW-1185">Reference proteome</keyword>
<accession>A0A2V3YL23</accession>